<dbReference type="EMBL" id="CQPD01000007">
    <property type="protein sequence ID" value="CNT79111.1"/>
    <property type="molecule type" value="Genomic_DNA"/>
</dbReference>
<evidence type="ECO:0000313" key="1">
    <source>
        <dbReference type="EMBL" id="CNT79111.1"/>
    </source>
</evidence>
<evidence type="ECO:0000313" key="2">
    <source>
        <dbReference type="Proteomes" id="UP000042394"/>
    </source>
</evidence>
<gene>
    <name evidence="1" type="ORF">ERS008207_00962</name>
</gene>
<dbReference type="AlphaFoldDB" id="A0A655BUM8"/>
<organism evidence="1 2">
    <name type="scientific">Salmonella enterica subsp. enterica serovar Bovismorbificans</name>
    <dbReference type="NCBI Taxonomy" id="58097"/>
    <lineage>
        <taxon>Bacteria</taxon>
        <taxon>Pseudomonadati</taxon>
        <taxon>Pseudomonadota</taxon>
        <taxon>Gammaproteobacteria</taxon>
        <taxon>Enterobacterales</taxon>
        <taxon>Enterobacteriaceae</taxon>
        <taxon>Salmonella</taxon>
    </lineage>
</organism>
<dbReference type="Proteomes" id="UP000042394">
    <property type="component" value="Unassembled WGS sequence"/>
</dbReference>
<accession>A0A655BUM8</accession>
<reference evidence="1 2" key="1">
    <citation type="submission" date="2015-03" db="EMBL/GenBank/DDBJ databases">
        <authorList>
            <consortium name="Pathogen Informatics"/>
        </authorList>
    </citation>
    <scope>NUCLEOTIDE SEQUENCE [LARGE SCALE GENOMIC DNA]</scope>
    <source>
        <strain evidence="1 2">D4891</strain>
    </source>
</reference>
<protein>
    <submittedName>
        <fullName evidence="1">Uncharacterized protein</fullName>
    </submittedName>
</protein>
<proteinExistence type="predicted"/>
<sequence length="123" mass="14032">MPLNFSLLHHRLLNAVIQSPHAKWAFAQRTKQLILIESLKDCLRRRFFMQQPQVATIARQRFIQHPGIIVAALQCTLLYIAKPLLKNSLDCRPVAAVNRRRQLADTRIAAETVALLQQTEAIA</sequence>
<name>A0A655BUM8_SALET</name>